<dbReference type="Proteomes" id="UP000248314">
    <property type="component" value="Unassembled WGS sequence"/>
</dbReference>
<dbReference type="RefSeq" id="WP_025817566.1">
    <property type="nucleotide sequence ID" value="NZ_BAIZ01000069.1"/>
</dbReference>
<evidence type="ECO:0000313" key="2">
    <source>
        <dbReference type="Proteomes" id="UP000248314"/>
    </source>
</evidence>
<comment type="caution">
    <text evidence="1">The sequence shown here is derived from an EMBL/GenBank/DDBJ whole genome shotgun (WGS) entry which is preliminary data.</text>
</comment>
<dbReference type="STRING" id="1122991.GCA_000613445_00303"/>
<dbReference type="AlphaFoldDB" id="A0A318HVX2"/>
<gene>
    <name evidence="1" type="ORF">EJ73_02146</name>
</gene>
<name>A0A318HVX2_9BACT</name>
<proteinExistence type="predicted"/>
<sequence length="78" mass="8483">MLADGLYKASLLDGLRDLVLGIFGPLQLGLNLLSRLKYGDWPSVLCASNNVLTHKAIEEQYKEGTLGRIIDVATPSLI</sequence>
<accession>A0A318HVX2</accession>
<protein>
    <submittedName>
        <fullName evidence="1">Uncharacterized protein</fullName>
    </submittedName>
</protein>
<organism evidence="1 2">
    <name type="scientific">Hoylesella shahii DSM 15611 = JCM 12083</name>
    <dbReference type="NCBI Taxonomy" id="1122991"/>
    <lineage>
        <taxon>Bacteria</taxon>
        <taxon>Pseudomonadati</taxon>
        <taxon>Bacteroidota</taxon>
        <taxon>Bacteroidia</taxon>
        <taxon>Bacteroidales</taxon>
        <taxon>Prevotellaceae</taxon>
        <taxon>Hoylesella</taxon>
    </lineage>
</organism>
<keyword evidence="2" id="KW-1185">Reference proteome</keyword>
<dbReference type="EMBL" id="QJJX01000029">
    <property type="protein sequence ID" value="PXX20241.1"/>
    <property type="molecule type" value="Genomic_DNA"/>
</dbReference>
<evidence type="ECO:0000313" key="1">
    <source>
        <dbReference type="EMBL" id="PXX20241.1"/>
    </source>
</evidence>
<reference evidence="1 2" key="1">
    <citation type="submission" date="2018-05" db="EMBL/GenBank/DDBJ databases">
        <title>Genomic Encyclopedia of Type Strains, Phase I: the one thousand microbial genomes (KMG-I) project.</title>
        <authorList>
            <person name="Kyrpides N."/>
        </authorList>
    </citation>
    <scope>NUCLEOTIDE SEQUENCE [LARGE SCALE GENOMIC DNA]</scope>
    <source>
        <strain evidence="1 2">DSM 15611</strain>
    </source>
</reference>